<dbReference type="Gene3D" id="3.40.1410.10">
    <property type="entry name" value="Chorismate lyase-like"/>
    <property type="match status" value="1"/>
</dbReference>
<keyword evidence="1" id="KW-0805">Transcription regulation</keyword>
<dbReference type="RefSeq" id="WP_159460271.1">
    <property type="nucleotide sequence ID" value="NZ_FWZX01000018.1"/>
</dbReference>
<dbReference type="Gene3D" id="1.10.10.10">
    <property type="entry name" value="Winged helix-like DNA-binding domain superfamily/Winged helix DNA-binding domain"/>
    <property type="match status" value="1"/>
</dbReference>
<evidence type="ECO:0000313" key="6">
    <source>
        <dbReference type="Proteomes" id="UP000192917"/>
    </source>
</evidence>
<dbReference type="InterPro" id="IPR036390">
    <property type="entry name" value="WH_DNA-bd_sf"/>
</dbReference>
<dbReference type="Pfam" id="PF00392">
    <property type="entry name" value="GntR"/>
    <property type="match status" value="1"/>
</dbReference>
<dbReference type="SUPFAM" id="SSF64288">
    <property type="entry name" value="Chorismate lyase-like"/>
    <property type="match status" value="1"/>
</dbReference>
<dbReference type="AlphaFoldDB" id="A0A1Y6C8Z4"/>
<sequence>MQTETEARHRFREDGTPYYVQLAAILRRQIADGSWGVGDKLPTLRQMVATFGVSPMTVRHAVAGLEQEGLVSAERGRGTFVVARPEPHASVPYQLASIAGLRGSGLSFRVVASRPARDELRIVEEDGVALSGYRYMKRIFARDGRPFIVADYLIADDVYRKMPGRLWSRELVSTLLYDTEAVGLSKVRQQFRVISALPREAAELEIQIHDPVVQVRRIFLNECREVLCLARLVYRTDGVVFDINIDLDDRNRLLELGGFPES</sequence>
<dbReference type="GO" id="GO:0003700">
    <property type="term" value="F:DNA-binding transcription factor activity"/>
    <property type="evidence" value="ECO:0007669"/>
    <property type="project" value="InterPro"/>
</dbReference>
<dbReference type="PROSITE" id="PS50949">
    <property type="entry name" value="HTH_GNTR"/>
    <property type="match status" value="1"/>
</dbReference>
<dbReference type="GO" id="GO:0045892">
    <property type="term" value="P:negative regulation of DNA-templated transcription"/>
    <property type="evidence" value="ECO:0007669"/>
    <property type="project" value="TreeGrafter"/>
</dbReference>
<dbReference type="InterPro" id="IPR000524">
    <property type="entry name" value="Tscrpt_reg_HTH_GntR"/>
</dbReference>
<dbReference type="CDD" id="cd07377">
    <property type="entry name" value="WHTH_GntR"/>
    <property type="match status" value="1"/>
</dbReference>
<dbReference type="InterPro" id="IPR050679">
    <property type="entry name" value="Bact_HTH_transcr_reg"/>
</dbReference>
<dbReference type="GO" id="GO:0003677">
    <property type="term" value="F:DNA binding"/>
    <property type="evidence" value="ECO:0007669"/>
    <property type="project" value="UniProtKB-KW"/>
</dbReference>
<keyword evidence="3" id="KW-0804">Transcription</keyword>
<name>A0A1Y6C8Z4_9PROT</name>
<proteinExistence type="predicted"/>
<protein>
    <submittedName>
        <fullName evidence="5">DNA-binding transcriptional regulator, GntR family</fullName>
    </submittedName>
</protein>
<evidence type="ECO:0000256" key="3">
    <source>
        <dbReference type="ARBA" id="ARBA00023163"/>
    </source>
</evidence>
<evidence type="ECO:0000259" key="4">
    <source>
        <dbReference type="PROSITE" id="PS50949"/>
    </source>
</evidence>
<dbReference type="InterPro" id="IPR028978">
    <property type="entry name" value="Chorismate_lyase_/UTRA_dom_sf"/>
</dbReference>
<dbReference type="Proteomes" id="UP000192917">
    <property type="component" value="Unassembled WGS sequence"/>
</dbReference>
<evidence type="ECO:0000256" key="1">
    <source>
        <dbReference type="ARBA" id="ARBA00023015"/>
    </source>
</evidence>
<dbReference type="STRING" id="560819.SAMN05428998_11895"/>
<gene>
    <name evidence="5" type="ORF">SAMN05428998_11895</name>
</gene>
<keyword evidence="6" id="KW-1185">Reference proteome</keyword>
<evidence type="ECO:0000313" key="5">
    <source>
        <dbReference type="EMBL" id="SMF52134.1"/>
    </source>
</evidence>
<feature type="domain" description="HTH gntR-type" evidence="4">
    <location>
        <begin position="16"/>
        <end position="84"/>
    </location>
</feature>
<dbReference type="EMBL" id="FWZX01000018">
    <property type="protein sequence ID" value="SMF52134.1"/>
    <property type="molecule type" value="Genomic_DNA"/>
</dbReference>
<accession>A0A1Y6C8Z4</accession>
<dbReference type="InterPro" id="IPR011663">
    <property type="entry name" value="UTRA"/>
</dbReference>
<dbReference type="InterPro" id="IPR036388">
    <property type="entry name" value="WH-like_DNA-bd_sf"/>
</dbReference>
<dbReference type="SMART" id="SM00345">
    <property type="entry name" value="HTH_GNTR"/>
    <property type="match status" value="1"/>
</dbReference>
<dbReference type="PANTHER" id="PTHR44846:SF1">
    <property type="entry name" value="MANNOSYL-D-GLYCERATE TRANSPORT_METABOLISM SYSTEM REPRESSOR MNGR-RELATED"/>
    <property type="match status" value="1"/>
</dbReference>
<keyword evidence="2 5" id="KW-0238">DNA-binding</keyword>
<dbReference type="Pfam" id="PF07702">
    <property type="entry name" value="UTRA"/>
    <property type="match status" value="1"/>
</dbReference>
<evidence type="ECO:0000256" key="2">
    <source>
        <dbReference type="ARBA" id="ARBA00023125"/>
    </source>
</evidence>
<dbReference type="PANTHER" id="PTHR44846">
    <property type="entry name" value="MANNOSYL-D-GLYCERATE TRANSPORT/METABOLISM SYSTEM REPRESSOR MNGR-RELATED"/>
    <property type="match status" value="1"/>
</dbReference>
<organism evidence="5 6">
    <name type="scientific">Tistlia consotensis USBA 355</name>
    <dbReference type="NCBI Taxonomy" id="560819"/>
    <lineage>
        <taxon>Bacteria</taxon>
        <taxon>Pseudomonadati</taxon>
        <taxon>Pseudomonadota</taxon>
        <taxon>Alphaproteobacteria</taxon>
        <taxon>Rhodospirillales</taxon>
        <taxon>Rhodovibrionaceae</taxon>
        <taxon>Tistlia</taxon>
    </lineage>
</organism>
<reference evidence="5 6" key="1">
    <citation type="submission" date="2017-04" db="EMBL/GenBank/DDBJ databases">
        <authorList>
            <person name="Afonso C.L."/>
            <person name="Miller P.J."/>
            <person name="Scott M.A."/>
            <person name="Spackman E."/>
            <person name="Goraichik I."/>
            <person name="Dimitrov K.M."/>
            <person name="Suarez D.L."/>
            <person name="Swayne D.E."/>
        </authorList>
    </citation>
    <scope>NUCLEOTIDE SEQUENCE [LARGE SCALE GENOMIC DNA]</scope>
    <source>
        <strain evidence="5 6">USBA 355</strain>
    </source>
</reference>
<dbReference type="SUPFAM" id="SSF46785">
    <property type="entry name" value="Winged helix' DNA-binding domain"/>
    <property type="match status" value="1"/>
</dbReference>